<evidence type="ECO:0000313" key="2">
    <source>
        <dbReference type="Proteomes" id="UP001158576"/>
    </source>
</evidence>
<reference evidence="1 2" key="1">
    <citation type="submission" date="2021-04" db="EMBL/GenBank/DDBJ databases">
        <authorList>
            <person name="Bliznina A."/>
        </authorList>
    </citation>
    <scope>NUCLEOTIDE SEQUENCE [LARGE SCALE GENOMIC DNA]</scope>
</reference>
<sequence>MIFYCWNCIIFIELQESSICPQCNADHSSPDTLIAIIEGNYQAPNENQQVNETEIVYADQATAIVEGNYQAPAENQQEIEREIIYEFEENPTLKGPIEFMKTEGEIDTCYICIEEIECM</sequence>
<accession>A0ABN7SMK2</accession>
<name>A0ABN7SMK2_OIKDI</name>
<gene>
    <name evidence="1" type="ORF">OKIOD_LOCUS8718</name>
</gene>
<organism evidence="1 2">
    <name type="scientific">Oikopleura dioica</name>
    <name type="common">Tunicate</name>
    <dbReference type="NCBI Taxonomy" id="34765"/>
    <lineage>
        <taxon>Eukaryota</taxon>
        <taxon>Metazoa</taxon>
        <taxon>Chordata</taxon>
        <taxon>Tunicata</taxon>
        <taxon>Appendicularia</taxon>
        <taxon>Copelata</taxon>
        <taxon>Oikopleuridae</taxon>
        <taxon>Oikopleura</taxon>
    </lineage>
</organism>
<dbReference type="Proteomes" id="UP001158576">
    <property type="component" value="Chromosome YSR"/>
</dbReference>
<dbReference type="EMBL" id="OU015570">
    <property type="protein sequence ID" value="CAG5101510.1"/>
    <property type="molecule type" value="Genomic_DNA"/>
</dbReference>
<evidence type="ECO:0000313" key="1">
    <source>
        <dbReference type="EMBL" id="CAG5101510.1"/>
    </source>
</evidence>
<protein>
    <submittedName>
        <fullName evidence="1">Oidioi.mRNA.OKI2018_I69.YSR.g17160.t1.cds</fullName>
    </submittedName>
</protein>
<proteinExistence type="predicted"/>
<keyword evidence="2" id="KW-1185">Reference proteome</keyword>